<evidence type="ECO:0000313" key="5">
    <source>
        <dbReference type="Proteomes" id="UP000009183"/>
    </source>
</evidence>
<feature type="region of interest" description="Disordered" evidence="1">
    <location>
        <begin position="156"/>
        <end position="176"/>
    </location>
</feature>
<dbReference type="Proteomes" id="UP000009183">
    <property type="component" value="Chromosome 7, unordered"/>
</dbReference>
<dbReference type="AlphaFoldDB" id="F6HWI2"/>
<dbReference type="eggNOG" id="KOG0595">
    <property type="taxonomic scope" value="Eukaryota"/>
</dbReference>
<proteinExistence type="predicted"/>
<feature type="domain" description="ATG1a/b/c MIT" evidence="3">
    <location>
        <begin position="210"/>
        <end position="250"/>
    </location>
</feature>
<evidence type="ECO:0000313" key="4">
    <source>
        <dbReference type="EMBL" id="CCB59046.1"/>
    </source>
</evidence>
<accession>F6HWI2</accession>
<dbReference type="ExpressionAtlas" id="F6HWI2">
    <property type="expression patterns" value="baseline"/>
</dbReference>
<dbReference type="HOGENOM" id="CLU_051945_0_0_1"/>
<feature type="region of interest" description="Disordered" evidence="1">
    <location>
        <begin position="1"/>
        <end position="48"/>
    </location>
</feature>
<keyword evidence="2" id="KW-0472">Membrane</keyword>
<dbReference type="Pfam" id="PF24497">
    <property type="entry name" value="MIT_ATG1"/>
    <property type="match status" value="1"/>
</dbReference>
<protein>
    <recommendedName>
        <fullName evidence="3">ATG1a/b/c MIT domain-containing protein</fullName>
    </recommendedName>
</protein>
<dbReference type="InterPro" id="IPR056281">
    <property type="entry name" value="MIT_ATG1a/b/c"/>
</dbReference>
<dbReference type="EMBL" id="FN596270">
    <property type="protein sequence ID" value="CCB59046.1"/>
    <property type="molecule type" value="Genomic_DNA"/>
</dbReference>
<dbReference type="InParanoid" id="F6HWI2"/>
<keyword evidence="2" id="KW-1133">Transmembrane helix</keyword>
<gene>
    <name evidence="4" type="ordered locus">VIT_07s0141g00440</name>
</gene>
<organism evidence="4 5">
    <name type="scientific">Vitis vinifera</name>
    <name type="common">Grape</name>
    <dbReference type="NCBI Taxonomy" id="29760"/>
    <lineage>
        <taxon>Eukaryota</taxon>
        <taxon>Viridiplantae</taxon>
        <taxon>Streptophyta</taxon>
        <taxon>Embryophyta</taxon>
        <taxon>Tracheophyta</taxon>
        <taxon>Spermatophyta</taxon>
        <taxon>Magnoliopsida</taxon>
        <taxon>eudicotyledons</taxon>
        <taxon>Gunneridae</taxon>
        <taxon>Pentapetalae</taxon>
        <taxon>rosids</taxon>
        <taxon>Vitales</taxon>
        <taxon>Vitaceae</taxon>
        <taxon>Viteae</taxon>
        <taxon>Vitis</taxon>
    </lineage>
</organism>
<keyword evidence="2" id="KW-0812">Transmembrane</keyword>
<evidence type="ECO:0000256" key="2">
    <source>
        <dbReference type="SAM" id="Phobius"/>
    </source>
</evidence>
<reference evidence="5" key="1">
    <citation type="journal article" date="2007" name="Nature">
        <title>The grapevine genome sequence suggests ancestral hexaploidization in major angiosperm phyla.</title>
        <authorList>
            <consortium name="The French-Italian Public Consortium for Grapevine Genome Characterization."/>
            <person name="Jaillon O."/>
            <person name="Aury J.-M."/>
            <person name="Noel B."/>
            <person name="Policriti A."/>
            <person name="Clepet C."/>
            <person name="Casagrande A."/>
            <person name="Choisne N."/>
            <person name="Aubourg S."/>
            <person name="Vitulo N."/>
            <person name="Jubin C."/>
            <person name="Vezzi A."/>
            <person name="Legeai F."/>
            <person name="Hugueney P."/>
            <person name="Dasilva C."/>
            <person name="Horner D."/>
            <person name="Mica E."/>
            <person name="Jublot D."/>
            <person name="Poulain J."/>
            <person name="Bruyere C."/>
            <person name="Billault A."/>
            <person name="Segurens B."/>
            <person name="Gouyvenoux M."/>
            <person name="Ugarte E."/>
            <person name="Cattonaro F."/>
            <person name="Anthouard V."/>
            <person name="Vico V."/>
            <person name="Del Fabbro C."/>
            <person name="Alaux M."/>
            <person name="Di Gaspero G."/>
            <person name="Dumas V."/>
            <person name="Felice N."/>
            <person name="Paillard S."/>
            <person name="Juman I."/>
            <person name="Moroldo M."/>
            <person name="Scalabrin S."/>
            <person name="Canaguier A."/>
            <person name="Le Clainche I."/>
            <person name="Malacrida G."/>
            <person name="Durand E."/>
            <person name="Pesole G."/>
            <person name="Laucou V."/>
            <person name="Chatelet P."/>
            <person name="Merdinoglu D."/>
            <person name="Delledonne M."/>
            <person name="Pezzotti M."/>
            <person name="Lecharny A."/>
            <person name="Scarpelli C."/>
            <person name="Artiguenave F."/>
            <person name="Pe M.E."/>
            <person name="Valle G."/>
            <person name="Morgante M."/>
            <person name="Caboche M."/>
            <person name="Adam-Blondon A.-F."/>
            <person name="Weissenbach J."/>
            <person name="Quetier F."/>
            <person name="Wincker P."/>
        </authorList>
    </citation>
    <scope>NUCLEOTIDE SEQUENCE [LARGE SCALE GENOMIC DNA]</scope>
    <source>
        <strain evidence="5">cv. Pinot noir / PN40024</strain>
    </source>
</reference>
<evidence type="ECO:0000256" key="1">
    <source>
        <dbReference type="SAM" id="MobiDB-lite"/>
    </source>
</evidence>
<sequence>MRSSRINDGFPLSECNPVRKTEASSQEDCMSIPLDDDSSGAEGSPSFLRKRSSMKSTYGFSLDNKVDIREAIFNTPNNTDLAFKYSSASHKPEITGFRIDSLRPSNENVKEPLKSMEQRPMRSCSRGTKELVDQDYVFVSGPPMDVSSSLAIASKPSHSQCKSGSAPLTSANMKTKSSAPMPIAGAGITNTCYTGSLESHSSEPSGTSQGSMDIGDALEQPSTHCMTRIKSLQQCASVITELVNEKVTYQSYFRNQLSLFCPVINYFVVLRIMKNYARKLNACLELKVCSTTRKAQVGKWCMWIMRMMYFLLGMIPGSKFCYVVLCMHALIEPRSTEPPLYHYSN</sequence>
<evidence type="ECO:0000259" key="3">
    <source>
        <dbReference type="Pfam" id="PF24497"/>
    </source>
</evidence>
<dbReference type="PaxDb" id="29760-VIT_07s0141g00440.t01"/>
<dbReference type="STRING" id="29760.F6HWI2"/>
<keyword evidence="5" id="KW-1185">Reference proteome</keyword>
<feature type="transmembrane region" description="Helical" evidence="2">
    <location>
        <begin position="309"/>
        <end position="331"/>
    </location>
</feature>
<name>F6HWI2_VITVI</name>